<dbReference type="Gene3D" id="3.30.200.20">
    <property type="entry name" value="Phosphorylase Kinase, domain 1"/>
    <property type="match status" value="1"/>
</dbReference>
<evidence type="ECO:0000256" key="2">
    <source>
        <dbReference type="ARBA" id="ARBA00022679"/>
    </source>
</evidence>
<dbReference type="PROSITE" id="PS00108">
    <property type="entry name" value="PROTEIN_KINASE_ST"/>
    <property type="match status" value="1"/>
</dbReference>
<evidence type="ECO:0000259" key="14">
    <source>
        <dbReference type="PROSITE" id="PS50011"/>
    </source>
</evidence>
<accession>L8H6D1</accession>
<evidence type="ECO:0000256" key="11">
    <source>
        <dbReference type="PROSITE-ProRule" id="PRU10141"/>
    </source>
</evidence>
<comment type="function">
    <text evidence="7">Required for proper chemotaxis and phagocytosis; proper spatiotemporal control of F-actin levels in chemotaxing cells. Negative regulator of the PI3K (phosphatidylinositol 3 kinase) pathway. Predominantly phosphorylates serines and threonines and tyrosines at a lower level.</text>
</comment>
<evidence type="ECO:0000256" key="6">
    <source>
        <dbReference type="ARBA" id="ARBA00023137"/>
    </source>
</evidence>
<feature type="compositionally biased region" description="Basic and acidic residues" evidence="12">
    <location>
        <begin position="347"/>
        <end position="365"/>
    </location>
</feature>
<dbReference type="Gene3D" id="3.30.505.10">
    <property type="entry name" value="SH2 domain"/>
    <property type="match status" value="1"/>
</dbReference>
<gene>
    <name evidence="15" type="ORF">ACA1_054410</name>
</gene>
<evidence type="ECO:0000256" key="7">
    <source>
        <dbReference type="ARBA" id="ARBA00025089"/>
    </source>
</evidence>
<comment type="catalytic activity">
    <reaction evidence="8">
        <text>L-threonyl-[protein] + ATP = O-phospho-L-threonyl-[protein] + ADP + H(+)</text>
        <dbReference type="Rhea" id="RHEA:46608"/>
        <dbReference type="Rhea" id="RHEA-COMP:11060"/>
        <dbReference type="Rhea" id="RHEA-COMP:11605"/>
        <dbReference type="ChEBI" id="CHEBI:15378"/>
        <dbReference type="ChEBI" id="CHEBI:30013"/>
        <dbReference type="ChEBI" id="CHEBI:30616"/>
        <dbReference type="ChEBI" id="CHEBI:61977"/>
        <dbReference type="ChEBI" id="CHEBI:456216"/>
        <dbReference type="EC" id="2.7.11.1"/>
    </reaction>
</comment>
<keyword evidence="5 11" id="KW-0067">ATP-binding</keyword>
<feature type="compositionally biased region" description="Low complexity" evidence="12">
    <location>
        <begin position="312"/>
        <end position="322"/>
    </location>
</feature>
<dbReference type="RefSeq" id="XP_004344098.1">
    <property type="nucleotide sequence ID" value="XM_004344048.1"/>
</dbReference>
<dbReference type="GeneID" id="14921565"/>
<evidence type="ECO:0000313" key="16">
    <source>
        <dbReference type="Proteomes" id="UP000011083"/>
    </source>
</evidence>
<dbReference type="GO" id="GO:0004713">
    <property type="term" value="F:protein tyrosine kinase activity"/>
    <property type="evidence" value="ECO:0007669"/>
    <property type="project" value="UniProtKB-KW"/>
</dbReference>
<dbReference type="InterPro" id="IPR017441">
    <property type="entry name" value="Protein_kinase_ATP_BS"/>
</dbReference>
<dbReference type="PROSITE" id="PS50011">
    <property type="entry name" value="PROTEIN_KINASE_DOM"/>
    <property type="match status" value="1"/>
</dbReference>
<feature type="binding site" evidence="11">
    <location>
        <position position="673"/>
    </location>
    <ligand>
        <name>ATP</name>
        <dbReference type="ChEBI" id="CHEBI:30616"/>
    </ligand>
</feature>
<protein>
    <submittedName>
        <fullName evidence="15">Dual specificity protein kinase</fullName>
    </submittedName>
</protein>
<dbReference type="CDD" id="cd13999">
    <property type="entry name" value="STKc_MAP3K-like"/>
    <property type="match status" value="1"/>
</dbReference>
<dbReference type="InterPro" id="IPR000980">
    <property type="entry name" value="SH2"/>
</dbReference>
<dbReference type="Gene3D" id="1.10.510.10">
    <property type="entry name" value="Transferase(Phosphotransferase) domain 1"/>
    <property type="match status" value="1"/>
</dbReference>
<evidence type="ECO:0000313" key="15">
    <source>
        <dbReference type="EMBL" id="ELR20695.1"/>
    </source>
</evidence>
<feature type="compositionally biased region" description="Low complexity" evidence="12">
    <location>
        <begin position="250"/>
        <end position="265"/>
    </location>
</feature>
<dbReference type="KEGG" id="acan:ACA1_054410"/>
<evidence type="ECO:0000259" key="13">
    <source>
        <dbReference type="PROSITE" id="PS50001"/>
    </source>
</evidence>
<dbReference type="InterPro" id="IPR000719">
    <property type="entry name" value="Prot_kinase_dom"/>
</dbReference>
<keyword evidence="1" id="KW-0723">Serine/threonine-protein kinase</keyword>
<feature type="compositionally biased region" description="Basic and acidic residues" evidence="12">
    <location>
        <begin position="415"/>
        <end position="452"/>
    </location>
</feature>
<keyword evidence="16" id="KW-1185">Reference proteome</keyword>
<dbReference type="InterPro" id="IPR051681">
    <property type="entry name" value="Ser/Thr_Kinases-Pseudokinases"/>
</dbReference>
<dbReference type="SMART" id="SM00252">
    <property type="entry name" value="SH2"/>
    <property type="match status" value="1"/>
</dbReference>
<evidence type="ECO:0000256" key="4">
    <source>
        <dbReference type="ARBA" id="ARBA00022777"/>
    </source>
</evidence>
<evidence type="ECO:0000256" key="12">
    <source>
        <dbReference type="SAM" id="MobiDB-lite"/>
    </source>
</evidence>
<dbReference type="InterPro" id="IPR036860">
    <property type="entry name" value="SH2_dom_sf"/>
</dbReference>
<comment type="catalytic activity">
    <reaction evidence="9">
        <text>L-seryl-[protein] + ATP = O-phospho-L-seryl-[protein] + ADP + H(+)</text>
        <dbReference type="Rhea" id="RHEA:17989"/>
        <dbReference type="Rhea" id="RHEA-COMP:9863"/>
        <dbReference type="Rhea" id="RHEA-COMP:11604"/>
        <dbReference type="ChEBI" id="CHEBI:15378"/>
        <dbReference type="ChEBI" id="CHEBI:29999"/>
        <dbReference type="ChEBI" id="CHEBI:30616"/>
        <dbReference type="ChEBI" id="CHEBI:83421"/>
        <dbReference type="ChEBI" id="CHEBI:456216"/>
        <dbReference type="EC" id="2.7.11.1"/>
    </reaction>
</comment>
<feature type="compositionally biased region" description="Low complexity" evidence="12">
    <location>
        <begin position="91"/>
        <end position="126"/>
    </location>
</feature>
<feature type="compositionally biased region" description="Basic residues" evidence="12">
    <location>
        <begin position="206"/>
        <end position="215"/>
    </location>
</feature>
<dbReference type="GO" id="GO:0005524">
    <property type="term" value="F:ATP binding"/>
    <property type="evidence" value="ECO:0007669"/>
    <property type="project" value="UniProtKB-UniRule"/>
</dbReference>
<dbReference type="PRINTS" id="PR00109">
    <property type="entry name" value="TYRKINASE"/>
</dbReference>
<dbReference type="OrthoDB" id="25429at2759"/>
<dbReference type="AlphaFoldDB" id="L8H6D1"/>
<dbReference type="GO" id="GO:0004674">
    <property type="term" value="F:protein serine/threonine kinase activity"/>
    <property type="evidence" value="ECO:0007669"/>
    <property type="project" value="UniProtKB-KW"/>
</dbReference>
<dbReference type="OMA" id="CHQRHIC"/>
<feature type="region of interest" description="Disordered" evidence="12">
    <location>
        <begin position="1"/>
        <end position="492"/>
    </location>
</feature>
<dbReference type="SUPFAM" id="SSF56112">
    <property type="entry name" value="Protein kinase-like (PK-like)"/>
    <property type="match status" value="1"/>
</dbReference>
<feature type="compositionally biased region" description="Basic and acidic residues" evidence="12">
    <location>
        <begin position="555"/>
        <end position="593"/>
    </location>
</feature>
<dbReference type="VEuPathDB" id="AmoebaDB:ACA1_054410"/>
<evidence type="ECO:0000256" key="10">
    <source>
        <dbReference type="PROSITE-ProRule" id="PRU00191"/>
    </source>
</evidence>
<keyword evidence="2" id="KW-0808">Transferase</keyword>
<name>L8H6D1_ACACF</name>
<dbReference type="SUPFAM" id="SSF55550">
    <property type="entry name" value="SH2 domain"/>
    <property type="match status" value="1"/>
</dbReference>
<feature type="compositionally biased region" description="Low complexity" evidence="12">
    <location>
        <begin position="137"/>
        <end position="192"/>
    </location>
</feature>
<organism evidence="15 16">
    <name type="scientific">Acanthamoeba castellanii (strain ATCC 30010 / Neff)</name>
    <dbReference type="NCBI Taxonomy" id="1257118"/>
    <lineage>
        <taxon>Eukaryota</taxon>
        <taxon>Amoebozoa</taxon>
        <taxon>Discosea</taxon>
        <taxon>Longamoebia</taxon>
        <taxon>Centramoebida</taxon>
        <taxon>Acanthamoebidae</taxon>
        <taxon>Acanthamoeba</taxon>
    </lineage>
</organism>
<evidence type="ECO:0000256" key="3">
    <source>
        <dbReference type="ARBA" id="ARBA00022741"/>
    </source>
</evidence>
<dbReference type="FunFam" id="3.30.200.20:FF:000034">
    <property type="entry name" value="Kinase suppressor of Ras 1"/>
    <property type="match status" value="1"/>
</dbReference>
<dbReference type="PANTHER" id="PTHR44329:SF243">
    <property type="entry name" value="DUAL SPECIFICITY PROTEIN KINASE SHKB"/>
    <property type="match status" value="1"/>
</dbReference>
<dbReference type="InterPro" id="IPR011009">
    <property type="entry name" value="Kinase-like_dom_sf"/>
</dbReference>
<dbReference type="CDD" id="cd00173">
    <property type="entry name" value="SH2"/>
    <property type="match status" value="1"/>
</dbReference>
<dbReference type="STRING" id="1257118.L8H6D1"/>
<feature type="compositionally biased region" description="Low complexity" evidence="12">
    <location>
        <begin position="227"/>
        <end position="239"/>
    </location>
</feature>
<evidence type="ECO:0000256" key="8">
    <source>
        <dbReference type="ARBA" id="ARBA00047899"/>
    </source>
</evidence>
<keyword evidence="4 15" id="KW-0418">Kinase</keyword>
<feature type="compositionally biased region" description="Basic and acidic residues" evidence="12">
    <location>
        <begin position="1"/>
        <end position="10"/>
    </location>
</feature>
<dbReference type="Proteomes" id="UP000011083">
    <property type="component" value="Unassembled WGS sequence"/>
</dbReference>
<dbReference type="PROSITE" id="PS00107">
    <property type="entry name" value="PROTEIN_KINASE_ATP"/>
    <property type="match status" value="1"/>
</dbReference>
<keyword evidence="3 11" id="KW-0547">Nucleotide-binding</keyword>
<proteinExistence type="predicted"/>
<dbReference type="Pfam" id="PF07714">
    <property type="entry name" value="PK_Tyr_Ser-Thr"/>
    <property type="match status" value="1"/>
</dbReference>
<feature type="domain" description="Protein kinase" evidence="14">
    <location>
        <begin position="645"/>
        <end position="901"/>
    </location>
</feature>
<feature type="compositionally biased region" description="Low complexity" evidence="12">
    <location>
        <begin position="379"/>
        <end position="388"/>
    </location>
</feature>
<feature type="domain" description="SH2" evidence="13">
    <location>
        <begin position="1006"/>
        <end position="1080"/>
    </location>
</feature>
<evidence type="ECO:0000256" key="1">
    <source>
        <dbReference type="ARBA" id="ARBA00022527"/>
    </source>
</evidence>
<feature type="region of interest" description="Disordered" evidence="12">
    <location>
        <begin position="555"/>
        <end position="596"/>
    </location>
</feature>
<keyword evidence="10" id="KW-0727">SH2 domain</keyword>
<feature type="compositionally biased region" description="Basic and acidic residues" evidence="12">
    <location>
        <begin position="469"/>
        <end position="492"/>
    </location>
</feature>
<dbReference type="SMART" id="SM00220">
    <property type="entry name" value="S_TKc"/>
    <property type="match status" value="1"/>
</dbReference>
<keyword evidence="6" id="KW-0829">Tyrosine-protein kinase</keyword>
<sequence>MFARKQPKDSSDDEFWGVPASGVPVPPRPHPYGAASAPQQQQQQQAGQQQQVYYGGTQPQQQQQPQAQAQHGYAFPSVPSYPGLTVDIRQPSYYGASAPPQYAQQQQQQYYQQPPPQQHGAYPPQYNSSGPGSHGFPYYPSQPSYYAQQVPTAPPAASWSSSPDLHASSAAAPGSGPAPAPLAHAPPLRHAASTSQLQRGPDAVHHHQQHSHQPHHPPLLGAHHYQHQQPPQQPQQQQQFVFGHGPASGQQPQPQQQQQQQQQQQSLVPRPQSLVLPPAVAQSKAFVPPRPPSLIMRTPAAPGSAPAPAPATAPVSADSPAAGQQAVPPSPRRSILGAIAGLGKGRRNTDLARHRKGQSGEKGDHQGTPAADGGHHHPTAAAAETTEPQKAGATKAHLLRNPLLGGGHRNTLQEMLKDKEVEEERRKRRELREKKKEEVKKQNEELKKKELQEQNPAEEGESQQPAEDAQSRRQLVEERARLEQERQQMEAAVEERIKRAVEERLKQQEQQLLQQVEVQMRQQEEERRKKLEEELQKQREEIEVREKLRITQLEEQRKKNEEEARVKKEHEEREREAERLLEEERRKGEEKIAKQKNRLQQSFNAEQWKKEIEAKLRKEMEEEEQRRRQAEGGEKHVWELSSNDIILGRTLGKGAFGVVYAGKLHGKEVAVKKLLAAEIDQEALAAFKHEVDIMNKLRHPNILLFMGACVEGDQLMIVTELMPRGSVEDLIHKSKTQLPFKQRMKIGKDCALGMNWLHRLKPPFLHLDLKLGNLLVDQNWNVKVADFGLSKVYNPEAAGDGEMVGSPFYMAPELLLQKDFDEKVDVYAFGVVLWELHTTEEPYKGLFDSLDELIEAVALDEERPEMPDDCPPLLKKLIVSCWQTDPALRPSFGEILKENTLDMVIIQSAVKDTIGQAFWIQHFVEYDVVGWREWLEGFRKYFGVLASKVKDDEPVIQSLKLLLCDAAGDESVTLEAWGNALQWFGPLDPQATAFLANITNVSSKGWFFGDISRIEAESRLRAANKGSFLIRFSASQPGSFTISFLYSPQTGPKHIRINRNDKGELVYADAAYTNLDDFIRAQQRSLNLKMYCPGSTYAKLWEGRRMRQGNDDDQEEEDDDDAYAFFDPSAQA</sequence>
<dbReference type="EMBL" id="KB007909">
    <property type="protein sequence ID" value="ELR20695.1"/>
    <property type="molecule type" value="Genomic_DNA"/>
</dbReference>
<evidence type="ECO:0000256" key="9">
    <source>
        <dbReference type="ARBA" id="ARBA00048679"/>
    </source>
</evidence>
<dbReference type="Pfam" id="PF00017">
    <property type="entry name" value="SH2"/>
    <property type="match status" value="1"/>
</dbReference>
<dbReference type="PROSITE" id="PS50001">
    <property type="entry name" value="SH2"/>
    <property type="match status" value="1"/>
</dbReference>
<dbReference type="PANTHER" id="PTHR44329">
    <property type="entry name" value="SERINE/THREONINE-PROTEIN KINASE TNNI3K-RELATED"/>
    <property type="match status" value="1"/>
</dbReference>
<feature type="compositionally biased region" description="Low complexity" evidence="12">
    <location>
        <begin position="31"/>
        <end position="74"/>
    </location>
</feature>
<dbReference type="InterPro" id="IPR001245">
    <property type="entry name" value="Ser-Thr/Tyr_kinase_cat_dom"/>
</dbReference>
<reference evidence="15 16" key="1">
    <citation type="journal article" date="2013" name="Genome Biol.">
        <title>Genome of Acanthamoeba castellanii highlights extensive lateral gene transfer and early evolution of tyrosine kinase signaling.</title>
        <authorList>
            <person name="Clarke M."/>
            <person name="Lohan A.J."/>
            <person name="Liu B."/>
            <person name="Lagkouvardos I."/>
            <person name="Roy S."/>
            <person name="Zafar N."/>
            <person name="Bertelli C."/>
            <person name="Schilde C."/>
            <person name="Kianianmomeni A."/>
            <person name="Burglin T.R."/>
            <person name="Frech C."/>
            <person name="Turcotte B."/>
            <person name="Kopec K.O."/>
            <person name="Synnott J.M."/>
            <person name="Choo C."/>
            <person name="Paponov I."/>
            <person name="Finkler A."/>
            <person name="Soon Heng Tan C."/>
            <person name="Hutchins A.P."/>
            <person name="Weinmeier T."/>
            <person name="Rattei T."/>
            <person name="Chu J.S."/>
            <person name="Gimenez G."/>
            <person name="Irimia M."/>
            <person name="Rigden D.J."/>
            <person name="Fitzpatrick D.A."/>
            <person name="Lorenzo-Morales J."/>
            <person name="Bateman A."/>
            <person name="Chiu C.H."/>
            <person name="Tang P."/>
            <person name="Hegemann P."/>
            <person name="Fromm H."/>
            <person name="Raoult D."/>
            <person name="Greub G."/>
            <person name="Miranda-Saavedra D."/>
            <person name="Chen N."/>
            <person name="Nash P."/>
            <person name="Ginger M.L."/>
            <person name="Horn M."/>
            <person name="Schaap P."/>
            <person name="Caler L."/>
            <person name="Loftus B."/>
        </authorList>
    </citation>
    <scope>NUCLEOTIDE SEQUENCE [LARGE SCALE GENOMIC DNA]</scope>
    <source>
        <strain evidence="15 16">Neff</strain>
    </source>
</reference>
<evidence type="ECO:0000256" key="5">
    <source>
        <dbReference type="ARBA" id="ARBA00022840"/>
    </source>
</evidence>
<dbReference type="InterPro" id="IPR008271">
    <property type="entry name" value="Ser/Thr_kinase_AS"/>
</dbReference>